<evidence type="ECO:0000313" key="5">
    <source>
        <dbReference type="Proteomes" id="UP000289856"/>
    </source>
</evidence>
<dbReference type="Proteomes" id="UP000289856">
    <property type="component" value="Chromosome"/>
</dbReference>
<protein>
    <recommendedName>
        <fullName evidence="3">HTH tetR-type domain-containing protein</fullName>
    </recommendedName>
</protein>
<feature type="DNA-binding region" description="H-T-H motif" evidence="2">
    <location>
        <begin position="35"/>
        <end position="54"/>
    </location>
</feature>
<dbReference type="EMBL" id="AP019400">
    <property type="protein sequence ID" value="BBI33824.1"/>
    <property type="molecule type" value="Genomic_DNA"/>
</dbReference>
<dbReference type="Gene3D" id="1.10.357.10">
    <property type="entry name" value="Tetracycline Repressor, domain 2"/>
    <property type="match status" value="1"/>
</dbReference>
<organism evidence="4 5">
    <name type="scientific">Cohnella abietis</name>
    <dbReference type="NCBI Taxonomy" id="2507935"/>
    <lineage>
        <taxon>Bacteria</taxon>
        <taxon>Bacillati</taxon>
        <taxon>Bacillota</taxon>
        <taxon>Bacilli</taxon>
        <taxon>Bacillales</taxon>
        <taxon>Paenibacillaceae</taxon>
        <taxon>Cohnella</taxon>
    </lineage>
</organism>
<dbReference type="PROSITE" id="PS50977">
    <property type="entry name" value="HTH_TETR_2"/>
    <property type="match status" value="1"/>
</dbReference>
<dbReference type="KEGG" id="cohn:KCTCHS21_32230"/>
<evidence type="ECO:0000313" key="4">
    <source>
        <dbReference type="EMBL" id="BBI33824.1"/>
    </source>
</evidence>
<gene>
    <name evidence="4" type="ORF">KCTCHS21_32230</name>
</gene>
<dbReference type="InterPro" id="IPR001647">
    <property type="entry name" value="HTH_TetR"/>
</dbReference>
<dbReference type="OrthoDB" id="8688418at2"/>
<name>A0A3T1D6X7_9BACL</name>
<dbReference type="RefSeq" id="WP_130610155.1">
    <property type="nucleotide sequence ID" value="NZ_AP019400.1"/>
</dbReference>
<keyword evidence="5" id="KW-1185">Reference proteome</keyword>
<dbReference type="AlphaFoldDB" id="A0A3T1D6X7"/>
<sequence>MEKHSLRYIKKEATAHALSEAAFQLALERGLDGFVVDEIAQRAGYSRRTFANHFTCKEEAVAMAAFPSDDMAGAEEMITELPEGATPLDVLHHWLKAQFTADLFRRMRDLMSLSIRYPTLDPYILSTFRRLQTAARETISFHFQGRFSVGYSHLLIGAVYGAILPVIDGSLQILLPGDSPKETPEVVTFGEYLDTIFDYLRNGF</sequence>
<evidence type="ECO:0000256" key="2">
    <source>
        <dbReference type="PROSITE-ProRule" id="PRU00335"/>
    </source>
</evidence>
<accession>A0A3T1D6X7</accession>
<proteinExistence type="predicted"/>
<reference evidence="4 5" key="1">
    <citation type="submission" date="2019-01" db="EMBL/GenBank/DDBJ databases">
        <title>Complete genome sequence of Cohnella hallensis HS21 isolated from Korean fir (Abies koreana) rhizospheric soil.</title>
        <authorList>
            <person name="Jiang L."/>
            <person name="Kang S.W."/>
            <person name="Kim S."/>
            <person name="Jung J."/>
            <person name="Kim C.Y."/>
            <person name="Kim D.H."/>
            <person name="Kim S.W."/>
            <person name="Lee J."/>
        </authorList>
    </citation>
    <scope>NUCLEOTIDE SEQUENCE [LARGE SCALE GENOMIC DNA]</scope>
    <source>
        <strain evidence="4 5">HS21</strain>
    </source>
</reference>
<dbReference type="Pfam" id="PF00440">
    <property type="entry name" value="TetR_N"/>
    <property type="match status" value="1"/>
</dbReference>
<dbReference type="SUPFAM" id="SSF46689">
    <property type="entry name" value="Homeodomain-like"/>
    <property type="match status" value="1"/>
</dbReference>
<dbReference type="GO" id="GO:0003677">
    <property type="term" value="F:DNA binding"/>
    <property type="evidence" value="ECO:0007669"/>
    <property type="project" value="UniProtKB-UniRule"/>
</dbReference>
<keyword evidence="1 2" id="KW-0238">DNA-binding</keyword>
<evidence type="ECO:0000256" key="1">
    <source>
        <dbReference type="ARBA" id="ARBA00023125"/>
    </source>
</evidence>
<feature type="domain" description="HTH tetR-type" evidence="3">
    <location>
        <begin position="12"/>
        <end position="72"/>
    </location>
</feature>
<dbReference type="InterPro" id="IPR009057">
    <property type="entry name" value="Homeodomain-like_sf"/>
</dbReference>
<evidence type="ECO:0000259" key="3">
    <source>
        <dbReference type="PROSITE" id="PS50977"/>
    </source>
</evidence>